<dbReference type="EMBL" id="NOXX01000092">
    <property type="protein sequence ID" value="OYQ49729.1"/>
    <property type="molecule type" value="Genomic_DNA"/>
</dbReference>
<evidence type="ECO:0000313" key="3">
    <source>
        <dbReference type="Proteomes" id="UP000216035"/>
    </source>
</evidence>
<gene>
    <name evidence="2" type="ORF">CHX27_01220</name>
</gene>
<reference evidence="2 3" key="1">
    <citation type="submission" date="2017-07" db="EMBL/GenBank/DDBJ databases">
        <title>Flavobacterium cyanobacteriorum sp. nov., isolated from cyanobacterial aggregates in a eutrophic lake.</title>
        <authorList>
            <person name="Cai H."/>
        </authorList>
    </citation>
    <scope>NUCLEOTIDE SEQUENCE [LARGE SCALE GENOMIC DNA]</scope>
    <source>
        <strain evidence="2 3">TH167</strain>
    </source>
</reference>
<feature type="domain" description="Protein CR006 P-loop" evidence="1">
    <location>
        <begin position="37"/>
        <end position="732"/>
    </location>
</feature>
<accession>A0A256A805</accession>
<dbReference type="AlphaFoldDB" id="A0A256A805"/>
<evidence type="ECO:0000313" key="2">
    <source>
        <dbReference type="EMBL" id="OYQ49729.1"/>
    </source>
</evidence>
<dbReference type="Gene3D" id="3.40.50.300">
    <property type="entry name" value="P-loop containing nucleotide triphosphate hydrolases"/>
    <property type="match status" value="1"/>
</dbReference>
<sequence>MADDKITTIIKCQNIAPIENLTREIKSSSLKMGVFANNGSGKTFLSRLFRLTEKQDKLILDENGKSPTDKLLTFGKNNGTFSFKITDKDGNVKDDFSVSVTKGQIPTIPDTKYLYHTFNQDYVEQNIRVLGYEKDSDIQGFILGKVNIDLKDDEDNLLKIEKEGKILSEQVEKEINTYVEENISNIQNIKRLSEYSYLKPNEIFQGVDKDLYEVSKSIEDLFADYNKIKSVPENLADIENINRVDIDFRSLNEIKENLSKEFSLSSLAEEFKQKIKSKLVFVETGMELLSETKDNTCPFCEQELQENALSLIDNYTKYINDTEAKTIKQFKGNIELLSKIIDFFKSIENSNSKRINLFNEYKTKYIPSSEDVELGSINIEEAKNSIQVFIDIIEEKVKDISKPIPLENSIIENIEKHQTLLNSIIDSNNEQIDIINIKKNRIGEENKTVRKEICKCAYNHLVETHKTNIKSIFQLREKWKTLDTEIKKKKEQQKVSKKDKVASTIKSVLNYFFSYKYTLDEETFRLVFYENALEKDQAKDVLSEGEKNIVAFAYYIGDTHLKVESEDDYEKLFFIIDDPISSMDFTHVYTLCGVIRDISKIIDKLKRERLIIFTHNNDFMRVLTANKIVDKKLLLKKGELKDFNNNLTVPYINHLMDVYNIARKGEVANHTTANSIRHIIETLTKFQNVDISKDGIAEYIKKNIPNDTKSYTLINDLSHGGWRSEQSPITEDDYKDVCEIIIKHIENDFKGQIEYCEKFNAN</sequence>
<name>A0A256A805_9FLAO</name>
<keyword evidence="3" id="KW-1185">Reference proteome</keyword>
<evidence type="ECO:0000259" key="1">
    <source>
        <dbReference type="Pfam" id="PF13166"/>
    </source>
</evidence>
<proteinExistence type="predicted"/>
<dbReference type="RefSeq" id="WP_094484953.1">
    <property type="nucleotide sequence ID" value="NZ_NOXX01000092.1"/>
</dbReference>
<dbReference type="InterPro" id="IPR026866">
    <property type="entry name" value="CR006_AAA"/>
</dbReference>
<dbReference type="InterPro" id="IPR027417">
    <property type="entry name" value="P-loop_NTPase"/>
</dbReference>
<dbReference type="OrthoDB" id="9795565at2"/>
<organism evidence="2 3">
    <name type="scientific">Flavobacterium aurantiibacter</name>
    <dbReference type="NCBI Taxonomy" id="2023067"/>
    <lineage>
        <taxon>Bacteria</taxon>
        <taxon>Pseudomonadati</taxon>
        <taxon>Bacteroidota</taxon>
        <taxon>Flavobacteriia</taxon>
        <taxon>Flavobacteriales</taxon>
        <taxon>Flavobacteriaceae</taxon>
        <taxon>Flavobacterium</taxon>
    </lineage>
</organism>
<protein>
    <recommendedName>
        <fullName evidence="1">Protein CR006 P-loop domain-containing protein</fullName>
    </recommendedName>
</protein>
<dbReference type="Proteomes" id="UP000216035">
    <property type="component" value="Unassembled WGS sequence"/>
</dbReference>
<dbReference type="SUPFAM" id="SSF52540">
    <property type="entry name" value="P-loop containing nucleoside triphosphate hydrolases"/>
    <property type="match status" value="1"/>
</dbReference>
<comment type="caution">
    <text evidence="2">The sequence shown here is derived from an EMBL/GenBank/DDBJ whole genome shotgun (WGS) entry which is preliminary data.</text>
</comment>
<dbReference type="Pfam" id="PF13166">
    <property type="entry name" value="AAA_13"/>
    <property type="match status" value="1"/>
</dbReference>